<dbReference type="PROSITE" id="PS00901">
    <property type="entry name" value="CYS_SYNTHASE"/>
    <property type="match status" value="1"/>
</dbReference>
<comment type="cofactor">
    <cofactor evidence="1 10 12">
        <name>pyridoxal 5'-phosphate</name>
        <dbReference type="ChEBI" id="CHEBI:597326"/>
    </cofactor>
</comment>
<keyword evidence="6 12" id="KW-0808">Transferase</keyword>
<feature type="binding site" evidence="10">
    <location>
        <begin position="170"/>
        <end position="174"/>
    </location>
    <ligand>
        <name>pyridoxal 5'-phosphate</name>
        <dbReference type="ChEBI" id="CHEBI:597326"/>
    </ligand>
</feature>
<evidence type="ECO:0000256" key="11">
    <source>
        <dbReference type="PIRSR" id="PIRSR605856-51"/>
    </source>
</evidence>
<dbReference type="NCBIfam" id="TIGR01136">
    <property type="entry name" value="cysKM"/>
    <property type="match status" value="1"/>
</dbReference>
<name>A0A1M6FRX7_9FIRM</name>
<accession>A0A1M6FRX7</accession>
<dbReference type="GO" id="GO:0006535">
    <property type="term" value="P:cysteine biosynthetic process from serine"/>
    <property type="evidence" value="ECO:0007669"/>
    <property type="project" value="UniProtKB-UniRule"/>
</dbReference>
<feature type="binding site" evidence="10">
    <location>
        <position position="67"/>
    </location>
    <ligand>
        <name>pyridoxal 5'-phosphate</name>
        <dbReference type="ChEBI" id="CHEBI:597326"/>
    </ligand>
</feature>
<dbReference type="NCBIfam" id="TIGR01139">
    <property type="entry name" value="cysK"/>
    <property type="match status" value="1"/>
</dbReference>
<dbReference type="InterPro" id="IPR005856">
    <property type="entry name" value="Cys_synth"/>
</dbReference>
<evidence type="ECO:0000256" key="3">
    <source>
        <dbReference type="ARBA" id="ARBA00007103"/>
    </source>
</evidence>
<evidence type="ECO:0000256" key="2">
    <source>
        <dbReference type="ARBA" id="ARBA00004962"/>
    </source>
</evidence>
<dbReference type="EMBL" id="FQZL01000009">
    <property type="protein sequence ID" value="SHJ00447.1"/>
    <property type="molecule type" value="Genomic_DNA"/>
</dbReference>
<dbReference type="InterPro" id="IPR036052">
    <property type="entry name" value="TrpB-like_PALP_sf"/>
</dbReference>
<dbReference type="InterPro" id="IPR000634">
    <property type="entry name" value="Ser/Thr_deHydtase_PyrdxlP-BS"/>
</dbReference>
<reference evidence="14 15" key="1">
    <citation type="submission" date="2016-11" db="EMBL/GenBank/DDBJ databases">
        <authorList>
            <person name="Jaros S."/>
            <person name="Januszkiewicz K."/>
            <person name="Wedrychowicz H."/>
        </authorList>
    </citation>
    <scope>NUCLEOTIDE SEQUENCE [LARGE SCALE GENOMIC DNA]</scope>
    <source>
        <strain evidence="14 15">DSM 17477</strain>
    </source>
</reference>
<dbReference type="PANTHER" id="PTHR10314">
    <property type="entry name" value="CYSTATHIONINE BETA-SYNTHASE"/>
    <property type="match status" value="1"/>
</dbReference>
<dbReference type="AlphaFoldDB" id="A0A1M6FRX7"/>
<dbReference type="GO" id="GO:0030170">
    <property type="term" value="F:pyridoxal phosphate binding"/>
    <property type="evidence" value="ECO:0007669"/>
    <property type="project" value="InterPro"/>
</dbReference>
<dbReference type="UniPathway" id="UPA00136">
    <property type="reaction ID" value="UER00200"/>
</dbReference>
<dbReference type="OrthoDB" id="9808024at2"/>
<evidence type="ECO:0000256" key="10">
    <source>
        <dbReference type="PIRSR" id="PIRSR605856-50"/>
    </source>
</evidence>
<dbReference type="EC" id="2.5.1.47" evidence="4 12"/>
<dbReference type="CDD" id="cd01561">
    <property type="entry name" value="CBS_like"/>
    <property type="match status" value="1"/>
</dbReference>
<evidence type="ECO:0000256" key="1">
    <source>
        <dbReference type="ARBA" id="ARBA00001933"/>
    </source>
</evidence>
<proteinExistence type="inferred from homology"/>
<dbReference type="InterPro" id="IPR005859">
    <property type="entry name" value="CysK"/>
</dbReference>
<keyword evidence="5 12" id="KW-0028">Amino-acid biosynthesis</keyword>
<dbReference type="Proteomes" id="UP000184052">
    <property type="component" value="Unassembled WGS sequence"/>
</dbReference>
<dbReference type="PROSITE" id="PS00165">
    <property type="entry name" value="DEHYDRATASE_SER_THR"/>
    <property type="match status" value="1"/>
</dbReference>
<protein>
    <recommendedName>
        <fullName evidence="4 12">Cysteine synthase</fullName>
        <ecNumber evidence="4 12">2.5.1.47</ecNumber>
    </recommendedName>
</protein>
<gene>
    <name evidence="14" type="ORF">SAMN02745751_01517</name>
</gene>
<dbReference type="SUPFAM" id="SSF53686">
    <property type="entry name" value="Tryptophan synthase beta subunit-like PLP-dependent enzymes"/>
    <property type="match status" value="1"/>
</dbReference>
<dbReference type="InterPro" id="IPR001216">
    <property type="entry name" value="P-phosphate_BS"/>
</dbReference>
<evidence type="ECO:0000256" key="6">
    <source>
        <dbReference type="ARBA" id="ARBA00022679"/>
    </source>
</evidence>
<keyword evidence="8 12" id="KW-0198">Cysteine biosynthesis</keyword>
<evidence type="ECO:0000313" key="15">
    <source>
        <dbReference type="Proteomes" id="UP000184052"/>
    </source>
</evidence>
<dbReference type="GO" id="GO:0004124">
    <property type="term" value="F:cysteine synthase activity"/>
    <property type="evidence" value="ECO:0007669"/>
    <property type="project" value="UniProtKB-UniRule"/>
</dbReference>
<dbReference type="RefSeq" id="WP_073048980.1">
    <property type="nucleotide sequence ID" value="NZ_FQZL01000009.1"/>
</dbReference>
<evidence type="ECO:0000256" key="9">
    <source>
        <dbReference type="ARBA" id="ARBA00047931"/>
    </source>
</evidence>
<dbReference type="STRING" id="1121476.SAMN02745751_01517"/>
<comment type="similarity">
    <text evidence="3 12">Belongs to the cysteine synthase/cystathionine beta-synthase family.</text>
</comment>
<evidence type="ECO:0000256" key="12">
    <source>
        <dbReference type="RuleBase" id="RU003985"/>
    </source>
</evidence>
<dbReference type="InterPro" id="IPR050214">
    <property type="entry name" value="Cys_Synth/Cystath_Beta-Synth"/>
</dbReference>
<evidence type="ECO:0000256" key="7">
    <source>
        <dbReference type="ARBA" id="ARBA00022898"/>
    </source>
</evidence>
<sequence>MIIRDSLKLIGNTPTYKMKDSNIYVKLEKFNAGGSIKDRAALGMIEDAERRGILKEDSVLVEATSGNTGIAIAMIGKLKGYKVIIVMPDSMSEERRRIIQSYGAELILTEGAKGMKGSIELADEMAANDSRYFVMRQFSNPANREIHYETTSLELLEDVPDMDIFVAGVGTGGTFSGIAKRFKEQDREILCVAAEPSDSAVISGEEPGPHKIQGIGAGFITDIFLSEYMDEVIKIDYDYAERETVNFVRDTGILVGLSTGANIAAAKMLAEKYGHEKKIVTIAPDGGEKYMSLGIFG</sequence>
<evidence type="ECO:0000256" key="5">
    <source>
        <dbReference type="ARBA" id="ARBA00022605"/>
    </source>
</evidence>
<comment type="catalytic activity">
    <reaction evidence="9 12">
        <text>O-acetyl-L-serine + hydrogen sulfide = L-cysteine + acetate</text>
        <dbReference type="Rhea" id="RHEA:14829"/>
        <dbReference type="ChEBI" id="CHEBI:29919"/>
        <dbReference type="ChEBI" id="CHEBI:30089"/>
        <dbReference type="ChEBI" id="CHEBI:35235"/>
        <dbReference type="ChEBI" id="CHEBI:58340"/>
        <dbReference type="EC" id="2.5.1.47"/>
    </reaction>
</comment>
<dbReference type="FunFam" id="3.40.50.1100:FF:000006">
    <property type="entry name" value="Cysteine synthase"/>
    <property type="match status" value="1"/>
</dbReference>
<evidence type="ECO:0000313" key="14">
    <source>
        <dbReference type="EMBL" id="SHJ00447.1"/>
    </source>
</evidence>
<comment type="pathway">
    <text evidence="2">Amino-acid biosynthesis; L-cysteine biosynthesis; L-cysteine from L-serine: step 2/2.</text>
</comment>
<evidence type="ECO:0000259" key="13">
    <source>
        <dbReference type="Pfam" id="PF00291"/>
    </source>
</evidence>
<evidence type="ECO:0000256" key="4">
    <source>
        <dbReference type="ARBA" id="ARBA00012681"/>
    </source>
</evidence>
<feature type="domain" description="Tryptophan synthase beta chain-like PALP" evidence="13">
    <location>
        <begin position="9"/>
        <end position="285"/>
    </location>
</feature>
<organism evidence="14 15">
    <name type="scientific">Dethiosulfatibacter aminovorans DSM 17477</name>
    <dbReference type="NCBI Taxonomy" id="1121476"/>
    <lineage>
        <taxon>Bacteria</taxon>
        <taxon>Bacillati</taxon>
        <taxon>Bacillota</taxon>
        <taxon>Tissierellia</taxon>
        <taxon>Dethiosulfatibacter</taxon>
    </lineage>
</organism>
<feature type="binding site" evidence="10">
    <location>
        <position position="258"/>
    </location>
    <ligand>
        <name>pyridoxal 5'-phosphate</name>
        <dbReference type="ChEBI" id="CHEBI:597326"/>
    </ligand>
</feature>
<feature type="modified residue" description="N6-(pyridoxal phosphate)lysine" evidence="11">
    <location>
        <position position="37"/>
    </location>
</feature>
<keyword evidence="15" id="KW-1185">Reference proteome</keyword>
<dbReference type="Gene3D" id="3.40.50.1100">
    <property type="match status" value="2"/>
</dbReference>
<evidence type="ECO:0000256" key="8">
    <source>
        <dbReference type="ARBA" id="ARBA00023192"/>
    </source>
</evidence>
<dbReference type="InterPro" id="IPR001926">
    <property type="entry name" value="TrpB-like_PALP"/>
</dbReference>
<dbReference type="Pfam" id="PF00291">
    <property type="entry name" value="PALP"/>
    <property type="match status" value="1"/>
</dbReference>
<keyword evidence="7 10" id="KW-0663">Pyridoxal phosphate</keyword>